<dbReference type="PANTHER" id="PTHR35892">
    <property type="entry name" value="OUTER MEMBRANE PROTEIN PAGN-RELATED"/>
    <property type="match status" value="1"/>
</dbReference>
<feature type="chain" id="PRO_5004791032" evidence="6">
    <location>
        <begin position="23"/>
        <end position="230"/>
    </location>
</feature>
<dbReference type="PRINTS" id="PR00316">
    <property type="entry name" value="ENTEROVIROMP"/>
</dbReference>
<proteinExistence type="predicted"/>
<evidence type="ECO:0000256" key="1">
    <source>
        <dbReference type="ARBA" id="ARBA00004141"/>
    </source>
</evidence>
<dbReference type="RefSeq" id="WP_071882093.1">
    <property type="nucleotide sequence ID" value="NZ_CP006570.1"/>
</dbReference>
<keyword evidence="3" id="KW-0812">Transmembrane</keyword>
<evidence type="ECO:0000256" key="3">
    <source>
        <dbReference type="ARBA" id="ARBA00022692"/>
    </source>
</evidence>
<keyword evidence="2" id="KW-1134">Transmembrane beta strand</keyword>
<dbReference type="InterPro" id="IPR051723">
    <property type="entry name" value="Bact_OM_Invasion-Related"/>
</dbReference>
<dbReference type="PANTHER" id="PTHR35892:SF2">
    <property type="entry name" value="OUTER MEMBRANE PROTEIN PAGN"/>
    <property type="match status" value="1"/>
</dbReference>
<dbReference type="OrthoDB" id="5873117at2"/>
<reference evidence="7 8" key="1">
    <citation type="journal article" date="2014" name="Genome Biol. Evol.">
        <title>Genome degeneration and adaptation in a nascent stage of symbiosis.</title>
        <authorList>
            <person name="Oakeson K.F."/>
            <person name="Gil R."/>
            <person name="Clayton A.L."/>
            <person name="Dunn D.M."/>
            <person name="von Niederhausern A.C."/>
            <person name="Hamil C."/>
            <person name="Aoyagi A."/>
            <person name="Duval B."/>
            <person name="Baca A."/>
            <person name="Silva F.J."/>
            <person name="Vallier A."/>
            <person name="Jackson D.G."/>
            <person name="Latorre A."/>
            <person name="Weiss R.B."/>
            <person name="Heddi A."/>
            <person name="Moya A."/>
            <person name="Dale C."/>
        </authorList>
    </citation>
    <scope>NUCLEOTIDE SEQUENCE [LARGE SCALE GENOMIC DNA]</scope>
    <source>
        <strain evidence="7 8">HS1</strain>
        <plasmid evidence="8">Plasmid pHS1</plasmid>
    </source>
</reference>
<dbReference type="PROSITE" id="PS00694">
    <property type="entry name" value="ENT_VIR_OMP_1"/>
    <property type="match status" value="1"/>
</dbReference>
<dbReference type="KEGG" id="sod:Sant_P0233"/>
<keyword evidence="7" id="KW-0614">Plasmid</keyword>
<accession>W0I4C8</accession>
<name>W0I4C8_9GAMM</name>
<comment type="subcellular location">
    <subcellularLocation>
        <location evidence="1">Membrane</location>
        <topology evidence="1">Multi-pass membrane protein</topology>
    </subcellularLocation>
</comment>
<dbReference type="HOGENOM" id="CLU_099385_1_0_6"/>
<sequence>MNDKVKLPFLCAVLLFPLFASAENHSISVGYMWSNIGLGSGNEPNGNEQDIIERNLPKLNGFNIKYRYEWDSPLSLIGSLSYSTGSSSIPINGQVNHLETGPSNPHKINVDYSVKKFSLLTGPAYRVNDYISFYGLAGISHYKGDIDIKSSISAGNSSLDKNVNLNQSGTGLAYSVGVQINPMPNLVVDLSYEGSRNKIETKGEVPIFGDVKQSNAGNTNGFVVGIGYRF</sequence>
<evidence type="ECO:0000256" key="5">
    <source>
        <dbReference type="ARBA" id="ARBA00023136"/>
    </source>
</evidence>
<evidence type="ECO:0000256" key="2">
    <source>
        <dbReference type="ARBA" id="ARBA00022452"/>
    </source>
</evidence>
<dbReference type="PATRIC" id="fig|1239307.3.peg.4780"/>
<keyword evidence="5" id="KW-0472">Membrane</keyword>
<keyword evidence="4 6" id="KW-0732">Signal</keyword>
<dbReference type="EMBL" id="CP006570">
    <property type="protein sequence ID" value="AHF79273.1"/>
    <property type="molecule type" value="Genomic_DNA"/>
</dbReference>
<evidence type="ECO:0000256" key="4">
    <source>
        <dbReference type="ARBA" id="ARBA00022729"/>
    </source>
</evidence>
<protein>
    <submittedName>
        <fullName evidence="7">Virulence-related outer membrane protein</fullName>
    </submittedName>
</protein>
<dbReference type="Gene3D" id="2.40.160.20">
    <property type="match status" value="1"/>
</dbReference>
<dbReference type="GO" id="GO:0044384">
    <property type="term" value="C:host outer membrane"/>
    <property type="evidence" value="ECO:0007669"/>
    <property type="project" value="InterPro"/>
</dbReference>
<dbReference type="Proteomes" id="UP000019028">
    <property type="component" value="Plasmid pHS1"/>
</dbReference>
<dbReference type="InterPro" id="IPR000758">
    <property type="entry name" value="Enterovir_OMP"/>
</dbReference>
<keyword evidence="8" id="KW-1185">Reference proteome</keyword>
<geneLocation type="plasmid" evidence="7 8">
    <name>pHS1</name>
</geneLocation>
<dbReference type="AlphaFoldDB" id="W0I4C8"/>
<dbReference type="SUPFAM" id="SSF56925">
    <property type="entry name" value="OMPA-like"/>
    <property type="match status" value="1"/>
</dbReference>
<gene>
    <name evidence="7" type="ORF">Sant_P0233</name>
</gene>
<evidence type="ECO:0000256" key="6">
    <source>
        <dbReference type="SAM" id="SignalP"/>
    </source>
</evidence>
<dbReference type="GO" id="GO:0016020">
    <property type="term" value="C:membrane"/>
    <property type="evidence" value="ECO:0007669"/>
    <property type="project" value="UniProtKB-SubCell"/>
</dbReference>
<organism evidence="7 8">
    <name type="scientific">Sodalis praecaptivus</name>
    <dbReference type="NCBI Taxonomy" id="1239307"/>
    <lineage>
        <taxon>Bacteria</taxon>
        <taxon>Pseudomonadati</taxon>
        <taxon>Pseudomonadota</taxon>
        <taxon>Gammaproteobacteria</taxon>
        <taxon>Enterobacterales</taxon>
        <taxon>Bruguierivoracaceae</taxon>
        <taxon>Sodalis</taxon>
    </lineage>
</organism>
<evidence type="ECO:0000313" key="8">
    <source>
        <dbReference type="Proteomes" id="UP000019028"/>
    </source>
</evidence>
<feature type="signal peptide" evidence="6">
    <location>
        <begin position="1"/>
        <end position="22"/>
    </location>
</feature>
<dbReference type="InterPro" id="IPR011250">
    <property type="entry name" value="OMP/PagP_B-barrel"/>
</dbReference>
<dbReference type="Pfam" id="PF06316">
    <property type="entry name" value="Ail_Lom"/>
    <property type="match status" value="1"/>
</dbReference>
<dbReference type="PROSITE" id="PS00695">
    <property type="entry name" value="ENT_VIR_OMP_2"/>
    <property type="match status" value="1"/>
</dbReference>
<evidence type="ECO:0000313" key="7">
    <source>
        <dbReference type="EMBL" id="AHF79273.1"/>
    </source>
</evidence>